<feature type="domain" description="LysM" evidence="2">
    <location>
        <begin position="48"/>
        <end position="92"/>
    </location>
</feature>
<proteinExistence type="predicted"/>
<evidence type="ECO:0000256" key="1">
    <source>
        <dbReference type="SAM" id="MobiDB-lite"/>
    </source>
</evidence>
<dbReference type="Gene3D" id="3.10.350.10">
    <property type="entry name" value="LysM domain"/>
    <property type="match status" value="1"/>
</dbReference>
<gene>
    <name evidence="3" type="ORF">QYE77_01835</name>
</gene>
<feature type="compositionally biased region" description="Low complexity" evidence="1">
    <location>
        <begin position="100"/>
        <end position="112"/>
    </location>
</feature>
<accession>A0ABU3NJF4</accession>
<dbReference type="InterPro" id="IPR018392">
    <property type="entry name" value="LysM"/>
</dbReference>
<keyword evidence="4" id="KW-1185">Reference proteome</keyword>
<dbReference type="EMBL" id="JAUHMF010000001">
    <property type="protein sequence ID" value="MDT8896989.1"/>
    <property type="molecule type" value="Genomic_DNA"/>
</dbReference>
<dbReference type="RefSeq" id="WP_315623639.1">
    <property type="nucleotide sequence ID" value="NZ_JAUHMF010000001.1"/>
</dbReference>
<sequence>MNEPGESSQGLLLLTEALSLTKGAVNSPDNLTVTSGVPVECYPPEGWVAYLVKPTDSLLRLSLLFRTSVEVLQSANCLGERTLIRPGEILYVPPLPTPTATFTRTPTRTRVPASVLNPTSPSRGENPPPFIPTPTFTLVMPSNTSRPTATSVPSTSTSTPLPTLPPPPPSPTLPLPTLPPTVPPPEPTSTLEETPTS</sequence>
<dbReference type="Proteomes" id="UP001254165">
    <property type="component" value="Unassembled WGS sequence"/>
</dbReference>
<reference evidence="3 4" key="1">
    <citation type="submission" date="2023-07" db="EMBL/GenBank/DDBJ databases">
        <title>Novel species of Thermanaerothrix with wide hydrolytic capabilities.</title>
        <authorList>
            <person name="Zayulina K.S."/>
            <person name="Podosokorskaya O.A."/>
            <person name="Elcheninov A.G."/>
        </authorList>
    </citation>
    <scope>NUCLEOTIDE SEQUENCE [LARGE SCALE GENOMIC DNA]</scope>
    <source>
        <strain evidence="3 4">4228-RoL</strain>
    </source>
</reference>
<feature type="compositionally biased region" description="Low complexity" evidence="1">
    <location>
        <begin position="147"/>
        <end position="161"/>
    </location>
</feature>
<organism evidence="3 4">
    <name type="scientific">Thermanaerothrix solaris</name>
    <dbReference type="NCBI Taxonomy" id="3058434"/>
    <lineage>
        <taxon>Bacteria</taxon>
        <taxon>Bacillati</taxon>
        <taxon>Chloroflexota</taxon>
        <taxon>Anaerolineae</taxon>
        <taxon>Anaerolineales</taxon>
        <taxon>Anaerolineaceae</taxon>
        <taxon>Thermanaerothrix</taxon>
    </lineage>
</organism>
<protein>
    <recommendedName>
        <fullName evidence="2">LysM domain-containing protein</fullName>
    </recommendedName>
</protein>
<evidence type="ECO:0000313" key="3">
    <source>
        <dbReference type="EMBL" id="MDT8896989.1"/>
    </source>
</evidence>
<evidence type="ECO:0000259" key="2">
    <source>
        <dbReference type="PROSITE" id="PS51782"/>
    </source>
</evidence>
<name>A0ABU3NJF4_9CHLR</name>
<feature type="compositionally biased region" description="Pro residues" evidence="1">
    <location>
        <begin position="162"/>
        <end position="187"/>
    </location>
</feature>
<dbReference type="Pfam" id="PF01476">
    <property type="entry name" value="LysM"/>
    <property type="match status" value="1"/>
</dbReference>
<feature type="region of interest" description="Disordered" evidence="1">
    <location>
        <begin position="100"/>
        <end position="197"/>
    </location>
</feature>
<dbReference type="SUPFAM" id="SSF54106">
    <property type="entry name" value="LysM domain"/>
    <property type="match status" value="1"/>
</dbReference>
<feature type="compositionally biased region" description="Low complexity" evidence="1">
    <location>
        <begin position="188"/>
        <end position="197"/>
    </location>
</feature>
<dbReference type="PROSITE" id="PS51782">
    <property type="entry name" value="LYSM"/>
    <property type="match status" value="1"/>
</dbReference>
<comment type="caution">
    <text evidence="3">The sequence shown here is derived from an EMBL/GenBank/DDBJ whole genome shotgun (WGS) entry which is preliminary data.</text>
</comment>
<dbReference type="InterPro" id="IPR036779">
    <property type="entry name" value="LysM_dom_sf"/>
</dbReference>
<evidence type="ECO:0000313" key="4">
    <source>
        <dbReference type="Proteomes" id="UP001254165"/>
    </source>
</evidence>